<evidence type="ECO:0000313" key="7">
    <source>
        <dbReference type="Proteomes" id="UP001596109"/>
    </source>
</evidence>
<comment type="caution">
    <text evidence="6">The sequence shown here is derived from an EMBL/GenBank/DDBJ whole genome shotgun (WGS) entry which is preliminary data.</text>
</comment>
<keyword evidence="3" id="KW-0804">Transcription</keyword>
<dbReference type="Gene3D" id="1.10.10.10">
    <property type="entry name" value="Winged helix-like DNA-binding domain superfamily/Winged helix DNA-binding domain"/>
    <property type="match status" value="1"/>
</dbReference>
<organism evidence="6 7">
    <name type="scientific">Sporosarcina soli</name>
    <dbReference type="NCBI Taxonomy" id="334736"/>
    <lineage>
        <taxon>Bacteria</taxon>
        <taxon>Bacillati</taxon>
        <taxon>Bacillota</taxon>
        <taxon>Bacilli</taxon>
        <taxon>Bacillales</taxon>
        <taxon>Caryophanaceae</taxon>
        <taxon>Sporosarcina</taxon>
    </lineage>
</organism>
<proteinExistence type="predicted"/>
<dbReference type="SUPFAM" id="SSF46689">
    <property type="entry name" value="Homeodomain-like"/>
    <property type="match status" value="1"/>
</dbReference>
<dbReference type="InterPro" id="IPR001347">
    <property type="entry name" value="SIS_dom"/>
</dbReference>
<sequence length="280" mass="32321">MEPKYLVETKKNYDTLTKGLKKVADNLIADPMTFAIHPAKKSGEIVGVSETMIIRFCNEIGYKGFKDFQFDVREYLLNNMQDSSSVKSERYEHPVLKSMMTDIMHLKRNVEQLDVNLIEQAVNMIMKGKKRVIVGHYHSFSFAHWLSINLQNLVGETILYRTEENFQLVEQLPEESIVIAFSFYRYATDTLKLVEKAKKRGLKVLAITDTNAAPIVEFADVVIPLAFNRNRGMIYKMPITMSILNVLLFEVMNVMNETGVEGNEKSVYREDYKYFVNEGE</sequence>
<accession>A0ABW0TN41</accession>
<keyword evidence="2" id="KW-0238">DNA-binding</keyword>
<evidence type="ECO:0000256" key="3">
    <source>
        <dbReference type="ARBA" id="ARBA00023163"/>
    </source>
</evidence>
<dbReference type="InterPro" id="IPR009057">
    <property type="entry name" value="Homeodomain-like_sf"/>
</dbReference>
<evidence type="ECO:0000259" key="5">
    <source>
        <dbReference type="PROSITE" id="PS51464"/>
    </source>
</evidence>
<dbReference type="InterPro" id="IPR000281">
    <property type="entry name" value="HTH_RpiR"/>
</dbReference>
<dbReference type="EMBL" id="JBHSNO010000006">
    <property type="protein sequence ID" value="MFC5589880.1"/>
    <property type="molecule type" value="Genomic_DNA"/>
</dbReference>
<dbReference type="PROSITE" id="PS51464">
    <property type="entry name" value="SIS"/>
    <property type="match status" value="1"/>
</dbReference>
<gene>
    <name evidence="6" type="ORF">ACFPRA_13320</name>
</gene>
<name>A0ABW0TN41_9BACL</name>
<dbReference type="InterPro" id="IPR035472">
    <property type="entry name" value="RpiR-like_SIS"/>
</dbReference>
<evidence type="ECO:0000256" key="2">
    <source>
        <dbReference type="ARBA" id="ARBA00023125"/>
    </source>
</evidence>
<dbReference type="InterPro" id="IPR047640">
    <property type="entry name" value="RpiR-like"/>
</dbReference>
<dbReference type="Proteomes" id="UP001596109">
    <property type="component" value="Unassembled WGS sequence"/>
</dbReference>
<dbReference type="CDD" id="cd05013">
    <property type="entry name" value="SIS_RpiR"/>
    <property type="match status" value="1"/>
</dbReference>
<dbReference type="InterPro" id="IPR046348">
    <property type="entry name" value="SIS_dom_sf"/>
</dbReference>
<dbReference type="SUPFAM" id="SSF53697">
    <property type="entry name" value="SIS domain"/>
    <property type="match status" value="1"/>
</dbReference>
<evidence type="ECO:0000259" key="4">
    <source>
        <dbReference type="PROSITE" id="PS51071"/>
    </source>
</evidence>
<reference evidence="7" key="1">
    <citation type="journal article" date="2019" name="Int. J. Syst. Evol. Microbiol.">
        <title>The Global Catalogue of Microorganisms (GCM) 10K type strain sequencing project: providing services to taxonomists for standard genome sequencing and annotation.</title>
        <authorList>
            <consortium name="The Broad Institute Genomics Platform"/>
            <consortium name="The Broad Institute Genome Sequencing Center for Infectious Disease"/>
            <person name="Wu L."/>
            <person name="Ma J."/>
        </authorList>
    </citation>
    <scope>NUCLEOTIDE SEQUENCE [LARGE SCALE GENOMIC DNA]</scope>
    <source>
        <strain evidence="7">CGMCC 4.1434</strain>
    </source>
</reference>
<keyword evidence="7" id="KW-1185">Reference proteome</keyword>
<dbReference type="Pfam" id="PF01380">
    <property type="entry name" value="SIS"/>
    <property type="match status" value="1"/>
</dbReference>
<dbReference type="InterPro" id="IPR036388">
    <property type="entry name" value="WH-like_DNA-bd_sf"/>
</dbReference>
<feature type="domain" description="SIS" evidence="5">
    <location>
        <begin position="121"/>
        <end position="257"/>
    </location>
</feature>
<protein>
    <submittedName>
        <fullName evidence="6">MurR/RpiR family transcriptional regulator</fullName>
    </submittedName>
</protein>
<dbReference type="RefSeq" id="WP_381435441.1">
    <property type="nucleotide sequence ID" value="NZ_JBHSNO010000006.1"/>
</dbReference>
<feature type="domain" description="HTH rpiR-type" evidence="4">
    <location>
        <begin position="3"/>
        <end position="79"/>
    </location>
</feature>
<evidence type="ECO:0000256" key="1">
    <source>
        <dbReference type="ARBA" id="ARBA00023015"/>
    </source>
</evidence>
<dbReference type="Pfam" id="PF01418">
    <property type="entry name" value="HTH_6"/>
    <property type="match status" value="1"/>
</dbReference>
<dbReference type="PROSITE" id="PS51071">
    <property type="entry name" value="HTH_RPIR"/>
    <property type="match status" value="1"/>
</dbReference>
<evidence type="ECO:0000313" key="6">
    <source>
        <dbReference type="EMBL" id="MFC5589880.1"/>
    </source>
</evidence>
<keyword evidence="1" id="KW-0805">Transcription regulation</keyword>
<dbReference type="PANTHER" id="PTHR30514">
    <property type="entry name" value="GLUCOKINASE"/>
    <property type="match status" value="1"/>
</dbReference>
<dbReference type="Gene3D" id="3.40.50.10490">
    <property type="entry name" value="Glucose-6-phosphate isomerase like protein, domain 1"/>
    <property type="match status" value="1"/>
</dbReference>